<protein>
    <submittedName>
        <fullName evidence="2">Uncharacterized protein</fullName>
    </submittedName>
</protein>
<dbReference type="RefSeq" id="WP_105185278.1">
    <property type="nucleotide sequence ID" value="NZ_BAAAGO010000018.1"/>
</dbReference>
<evidence type="ECO:0000313" key="2">
    <source>
        <dbReference type="EMBL" id="SPD86240.1"/>
    </source>
</evidence>
<sequence length="62" mass="6410">MHHSRRSQPWRPLPLLGLVLAVVLSGCVPDQPSPSPSTSAGGPDPVVSLRAVGTLPEVHVPG</sequence>
<dbReference type="AlphaFoldDB" id="A0A2N9JFB0"/>
<accession>A0A2N9JFB0</accession>
<name>A0A2N9JFB0_9ACTN</name>
<proteinExistence type="predicted"/>
<dbReference type="Proteomes" id="UP000238164">
    <property type="component" value="Chromosome 1"/>
</dbReference>
<feature type="compositionally biased region" description="Low complexity" evidence="1">
    <location>
        <begin position="36"/>
        <end position="45"/>
    </location>
</feature>
<dbReference type="PROSITE" id="PS51257">
    <property type="entry name" value="PROKAR_LIPOPROTEIN"/>
    <property type="match status" value="1"/>
</dbReference>
<evidence type="ECO:0000313" key="3">
    <source>
        <dbReference type="Proteomes" id="UP000238164"/>
    </source>
</evidence>
<feature type="region of interest" description="Disordered" evidence="1">
    <location>
        <begin position="29"/>
        <end position="62"/>
    </location>
</feature>
<keyword evidence="3" id="KW-1185">Reference proteome</keyword>
<reference evidence="2 3" key="1">
    <citation type="submission" date="2018-02" db="EMBL/GenBank/DDBJ databases">
        <authorList>
            <person name="Cohen D.B."/>
            <person name="Kent A.D."/>
        </authorList>
    </citation>
    <scope>NUCLEOTIDE SEQUENCE [LARGE SCALE GENOMIC DNA]</scope>
    <source>
        <strain evidence="2">1</strain>
    </source>
</reference>
<organism evidence="2 3">
    <name type="scientific">Micropruina glycogenica</name>
    <dbReference type="NCBI Taxonomy" id="75385"/>
    <lineage>
        <taxon>Bacteria</taxon>
        <taxon>Bacillati</taxon>
        <taxon>Actinomycetota</taxon>
        <taxon>Actinomycetes</taxon>
        <taxon>Propionibacteriales</taxon>
        <taxon>Nocardioidaceae</taxon>
        <taxon>Micropruina</taxon>
    </lineage>
</organism>
<evidence type="ECO:0000256" key="1">
    <source>
        <dbReference type="SAM" id="MobiDB-lite"/>
    </source>
</evidence>
<dbReference type="KEGG" id="mgg:MPLG2_1204"/>
<dbReference type="EMBL" id="LT985188">
    <property type="protein sequence ID" value="SPD86240.1"/>
    <property type="molecule type" value="Genomic_DNA"/>
</dbReference>
<gene>
    <name evidence="2" type="ORF">MPLG2_1204</name>
</gene>